<evidence type="ECO:0000313" key="3">
    <source>
        <dbReference type="Proteomes" id="UP000033070"/>
    </source>
</evidence>
<proteinExistence type="predicted"/>
<feature type="domain" description="Glutamine amidotransferase" evidence="1">
    <location>
        <begin position="49"/>
        <end position="182"/>
    </location>
</feature>
<dbReference type="PROSITE" id="PS51273">
    <property type="entry name" value="GATASE_TYPE_1"/>
    <property type="match status" value="1"/>
</dbReference>
<sequence length="240" mass="25875">MLGVAMKPVAIFRHAAIEGPGLLAEFLDEQSIPWQLICIDAGEAVPISASAFSGLVLMGGPMSVNDELPWISPVLALIREAVALDIPVLGHCLGGQLMSKALGGSVTRNPVKEIGWGRVAVVDREIASDWLGDRYEFEVFHWHGETFSLPAGAQLLLSSGYCAHQGFVSGKHLGLQCHVEMTEAMIRDWCEVGADEIASCPVGSAVQTPAQILAEMTARLPQLHAVARRIYARWVKGLRD</sequence>
<dbReference type="Proteomes" id="UP000033070">
    <property type="component" value="Chromosome"/>
</dbReference>
<dbReference type="KEGG" id="fam:OYT1_ch1878"/>
<keyword evidence="3" id="KW-1185">Reference proteome</keyword>
<dbReference type="PANTHER" id="PTHR42695">
    <property type="entry name" value="GLUTAMINE AMIDOTRANSFERASE YLR126C-RELATED"/>
    <property type="match status" value="1"/>
</dbReference>
<dbReference type="STRING" id="1188319.OYT1_00871"/>
<dbReference type="InterPro" id="IPR029062">
    <property type="entry name" value="Class_I_gatase-like"/>
</dbReference>
<dbReference type="CDD" id="cd01741">
    <property type="entry name" value="GATase1_1"/>
    <property type="match status" value="1"/>
</dbReference>
<dbReference type="EMBL" id="AP018738">
    <property type="protein sequence ID" value="BBE51405.1"/>
    <property type="molecule type" value="Genomic_DNA"/>
</dbReference>
<name>A0A2Z6GDZ3_9PROT</name>
<dbReference type="SUPFAM" id="SSF52317">
    <property type="entry name" value="Class I glutamine amidotransferase-like"/>
    <property type="match status" value="1"/>
</dbReference>
<protein>
    <submittedName>
        <fullName evidence="2">GMP synthase [glutamine-hydrolyzing]</fullName>
    </submittedName>
</protein>
<dbReference type="AlphaFoldDB" id="A0A2Z6GDZ3"/>
<reference evidence="2 3" key="1">
    <citation type="submission" date="2018-06" db="EMBL/GenBank/DDBJ databases">
        <title>OYT1 Genome Sequencing.</title>
        <authorList>
            <person name="Kato S."/>
            <person name="Itoh T."/>
            <person name="Ohkuma M."/>
        </authorList>
    </citation>
    <scope>NUCLEOTIDE SEQUENCE [LARGE SCALE GENOMIC DNA]</scope>
    <source>
        <strain evidence="2 3">OYT1</strain>
    </source>
</reference>
<organism evidence="2 3">
    <name type="scientific">Ferriphaselus amnicola</name>
    <dbReference type="NCBI Taxonomy" id="1188319"/>
    <lineage>
        <taxon>Bacteria</taxon>
        <taxon>Pseudomonadati</taxon>
        <taxon>Pseudomonadota</taxon>
        <taxon>Betaproteobacteria</taxon>
        <taxon>Nitrosomonadales</taxon>
        <taxon>Gallionellaceae</taxon>
        <taxon>Ferriphaselus</taxon>
    </lineage>
</organism>
<accession>A0A2Z6GDZ3</accession>
<gene>
    <name evidence="2" type="ORF">OYT1_ch1878</name>
</gene>
<evidence type="ECO:0000259" key="1">
    <source>
        <dbReference type="Pfam" id="PF00117"/>
    </source>
</evidence>
<dbReference type="Gene3D" id="3.40.50.880">
    <property type="match status" value="1"/>
</dbReference>
<dbReference type="GO" id="GO:0005829">
    <property type="term" value="C:cytosol"/>
    <property type="evidence" value="ECO:0007669"/>
    <property type="project" value="TreeGrafter"/>
</dbReference>
<evidence type="ECO:0000313" key="2">
    <source>
        <dbReference type="EMBL" id="BBE51405.1"/>
    </source>
</evidence>
<dbReference type="InterPro" id="IPR044992">
    <property type="entry name" value="ChyE-like"/>
</dbReference>
<dbReference type="Pfam" id="PF00117">
    <property type="entry name" value="GATase"/>
    <property type="match status" value="1"/>
</dbReference>
<dbReference type="InterPro" id="IPR017926">
    <property type="entry name" value="GATASE"/>
</dbReference>
<dbReference type="PANTHER" id="PTHR42695:SF5">
    <property type="entry name" value="GLUTAMINE AMIDOTRANSFERASE YLR126C-RELATED"/>
    <property type="match status" value="1"/>
</dbReference>